<proteinExistence type="predicted"/>
<keyword evidence="3" id="KW-1185">Reference proteome</keyword>
<dbReference type="AlphaFoldDB" id="A0A931JAE3"/>
<comment type="caution">
    <text evidence="2">The sequence shown here is derived from an EMBL/GenBank/DDBJ whole genome shotgun (WGS) entry which is preliminary data.</text>
</comment>
<feature type="coiled-coil region" evidence="1">
    <location>
        <begin position="45"/>
        <end position="104"/>
    </location>
</feature>
<accession>A0A931JAE3</accession>
<reference evidence="2" key="1">
    <citation type="submission" date="2020-12" db="EMBL/GenBank/DDBJ databases">
        <title>The genome sequence of Inhella sp. 1Y17.</title>
        <authorList>
            <person name="Liu Y."/>
        </authorList>
    </citation>
    <scope>NUCLEOTIDE SEQUENCE</scope>
    <source>
        <strain evidence="2">1Y17</strain>
    </source>
</reference>
<evidence type="ECO:0000313" key="2">
    <source>
        <dbReference type="EMBL" id="MBH9579000.1"/>
    </source>
</evidence>
<name>A0A931JAE3_9BURK</name>
<dbReference type="RefSeq" id="WP_198112771.1">
    <property type="nucleotide sequence ID" value="NZ_JAEDAK010000017.1"/>
</dbReference>
<gene>
    <name evidence="2" type="ORF">I7X39_19080</name>
</gene>
<dbReference type="EMBL" id="JAEDAK010000017">
    <property type="protein sequence ID" value="MBH9579000.1"/>
    <property type="molecule type" value="Genomic_DNA"/>
</dbReference>
<organism evidence="2 3">
    <name type="scientific">Inhella proteolytica</name>
    <dbReference type="NCBI Taxonomy" id="2795029"/>
    <lineage>
        <taxon>Bacteria</taxon>
        <taxon>Pseudomonadati</taxon>
        <taxon>Pseudomonadota</taxon>
        <taxon>Betaproteobacteria</taxon>
        <taxon>Burkholderiales</taxon>
        <taxon>Sphaerotilaceae</taxon>
        <taxon>Inhella</taxon>
    </lineage>
</organism>
<evidence type="ECO:0000256" key="1">
    <source>
        <dbReference type="SAM" id="Coils"/>
    </source>
</evidence>
<keyword evidence="1" id="KW-0175">Coiled coil</keyword>
<evidence type="ECO:0008006" key="4">
    <source>
        <dbReference type="Google" id="ProtNLM"/>
    </source>
</evidence>
<sequence length="218" mass="24424">MKNSPLLQRWQQANKAFDARVPRERWLLAVAGLAFVLWLGDRLWLAPAQRQLAQARQQAEQTERALAELRTAQQLARDQAELQHKQREDELARLRTELQGLEGRPGALEGARMLALLEELVQRQQGGLKLRALTALPDAAAAPASAAAPAAGPRLYRHAIELVVSGSYGALHQYLRDLVQSEARLRVRQLSFTVREHPDIEMTLQVETLSPQAAWLTL</sequence>
<protein>
    <recommendedName>
        <fullName evidence="4">MSHA biogenesis protein MshJ</fullName>
    </recommendedName>
</protein>
<dbReference type="Proteomes" id="UP000613266">
    <property type="component" value="Unassembled WGS sequence"/>
</dbReference>
<evidence type="ECO:0000313" key="3">
    <source>
        <dbReference type="Proteomes" id="UP000613266"/>
    </source>
</evidence>